<accession>A0A9D2CRD1</accession>
<feature type="domain" description="Alpha-D-phosphohexomutase alpha/beta/alpha" evidence="10">
    <location>
        <begin position="55"/>
        <end position="177"/>
    </location>
</feature>
<feature type="domain" description="Alpha-D-phosphohexomutase alpha/beta/alpha" evidence="11">
    <location>
        <begin position="222"/>
        <end position="322"/>
    </location>
</feature>
<dbReference type="SUPFAM" id="SSF53738">
    <property type="entry name" value="Phosphoglucomutase, first 3 domains"/>
    <property type="match status" value="3"/>
</dbReference>
<dbReference type="InterPro" id="IPR036900">
    <property type="entry name" value="A-D-PHexomutase_C_sf"/>
</dbReference>
<dbReference type="Pfam" id="PF00408">
    <property type="entry name" value="PGM_PMM_IV"/>
    <property type="match status" value="1"/>
</dbReference>
<dbReference type="AlphaFoldDB" id="A0A9D2CRD1"/>
<dbReference type="InterPro" id="IPR016055">
    <property type="entry name" value="A-D-PHexomutase_a/b/a-I/II/III"/>
</dbReference>
<dbReference type="InterPro" id="IPR005845">
    <property type="entry name" value="A-D-PHexomutase_a/b/a-II"/>
</dbReference>
<evidence type="ECO:0000313" key="13">
    <source>
        <dbReference type="EMBL" id="HIY95507.1"/>
    </source>
</evidence>
<dbReference type="InterPro" id="IPR005843">
    <property type="entry name" value="A-D-PHexomutase_C"/>
</dbReference>
<evidence type="ECO:0000256" key="6">
    <source>
        <dbReference type="ARBA" id="ARBA00023235"/>
    </source>
</evidence>
<dbReference type="InterPro" id="IPR005841">
    <property type="entry name" value="Alpha-D-phosphohexomutase_SF"/>
</dbReference>
<evidence type="ECO:0000256" key="5">
    <source>
        <dbReference type="ARBA" id="ARBA00022842"/>
    </source>
</evidence>
<keyword evidence="5 7" id="KW-0460">Magnesium</keyword>
<feature type="region of interest" description="Disordered" evidence="8">
    <location>
        <begin position="483"/>
        <end position="503"/>
    </location>
</feature>
<dbReference type="PANTHER" id="PTHR45745:SF1">
    <property type="entry name" value="PHOSPHOGLUCOMUTASE 2B-RELATED"/>
    <property type="match status" value="1"/>
</dbReference>
<reference evidence="13" key="1">
    <citation type="journal article" date="2021" name="PeerJ">
        <title>Extensive microbial diversity within the chicken gut microbiome revealed by metagenomics and culture.</title>
        <authorList>
            <person name="Gilroy R."/>
            <person name="Ravi A."/>
            <person name="Getino M."/>
            <person name="Pursley I."/>
            <person name="Horton D.L."/>
            <person name="Alikhan N.F."/>
            <person name="Baker D."/>
            <person name="Gharbi K."/>
            <person name="Hall N."/>
            <person name="Watson M."/>
            <person name="Adriaenssens E.M."/>
            <person name="Foster-Nyarko E."/>
            <person name="Jarju S."/>
            <person name="Secka A."/>
            <person name="Antonio M."/>
            <person name="Oren A."/>
            <person name="Chaudhuri R.R."/>
            <person name="La Ragione R."/>
            <person name="Hildebrand F."/>
            <person name="Pallen M.J."/>
        </authorList>
    </citation>
    <scope>NUCLEOTIDE SEQUENCE</scope>
    <source>
        <strain evidence="13">ChiHjej12B11-9195</strain>
    </source>
</reference>
<name>A0A9D2CRD1_9MICC</name>
<evidence type="ECO:0000259" key="10">
    <source>
        <dbReference type="Pfam" id="PF02878"/>
    </source>
</evidence>
<keyword evidence="3" id="KW-0597">Phosphoprotein</keyword>
<comment type="cofactor">
    <cofactor evidence="1">
        <name>Mg(2+)</name>
        <dbReference type="ChEBI" id="CHEBI:18420"/>
    </cofactor>
</comment>
<dbReference type="PANTHER" id="PTHR45745">
    <property type="entry name" value="PHOSPHOMANNOMUTASE 45A"/>
    <property type="match status" value="1"/>
</dbReference>
<dbReference type="Proteomes" id="UP000824134">
    <property type="component" value="Unassembled WGS sequence"/>
</dbReference>
<evidence type="ECO:0000313" key="14">
    <source>
        <dbReference type="Proteomes" id="UP000824134"/>
    </source>
</evidence>
<feature type="domain" description="Alpha-D-phosphohexomutase C-terminal" evidence="9">
    <location>
        <begin position="457"/>
        <end position="530"/>
    </location>
</feature>
<dbReference type="PRINTS" id="PR00509">
    <property type="entry name" value="PGMPMM"/>
</dbReference>
<sequence>MSLNTQQLLEQARTWAAIDPDAETKAQLEGIIAQVEAGDEAATADLADRFSGTLQFGTAGLRAELGAGPMRMNRVVVQRAAQGLADYATARASAEGWEKISAVVGFDARKNSDVFALDTAAIFTAAGIEVHLMPSALPTPVTAWATREYGAEIGVMVTASHNPPNDNGYKVYLGGAAVEPGARGAQIIPPYDGEIAAAITAVEAPVLAEDGWKVLPESVATDYIARVTPLVEQKERDLKIVLTPMHGVGGKTAEAVLRQAGFTNVTLVPEQAEPDPNFSTVAFPNPEEPGALDLAMALAEKVDADLIIANDPDADRAAFAVKRDGAWAMLRGDETGAILATRVLASVTDTESATFANSIVSSRLAGAIAKSAGVAHYETLTGFKWIARVDNLTFGYEEALGYCVDHAQVRDKDGISAALVMADYAQELKDAGSSFPALLDEIATEHGLYATDQLSVRVDDLAQIPAMMKRLRAHPPAELAESPVASVEDLTEGTETLPPTDGMRYYTEDSTRVIVRPSGTEPKLKCYLEVVVPVSGSVADSRQVASTKLALLKADMTAALGL</sequence>
<proteinExistence type="inferred from homology"/>
<dbReference type="Gene3D" id="3.30.310.50">
    <property type="entry name" value="Alpha-D-phosphohexomutase, C-terminal domain"/>
    <property type="match status" value="1"/>
</dbReference>
<dbReference type="EMBL" id="DXCN01000058">
    <property type="protein sequence ID" value="HIY95507.1"/>
    <property type="molecule type" value="Genomic_DNA"/>
</dbReference>
<comment type="similarity">
    <text evidence="2 7">Belongs to the phosphohexose mutase family.</text>
</comment>
<evidence type="ECO:0000259" key="11">
    <source>
        <dbReference type="Pfam" id="PF02879"/>
    </source>
</evidence>
<reference evidence="13" key="2">
    <citation type="submission" date="2021-04" db="EMBL/GenBank/DDBJ databases">
        <authorList>
            <person name="Gilroy R."/>
        </authorList>
    </citation>
    <scope>NUCLEOTIDE SEQUENCE</scope>
    <source>
        <strain evidence="13">ChiHjej12B11-9195</strain>
    </source>
</reference>
<dbReference type="PROSITE" id="PS00710">
    <property type="entry name" value="PGM_PMM"/>
    <property type="match status" value="1"/>
</dbReference>
<keyword evidence="4 7" id="KW-0479">Metal-binding</keyword>
<dbReference type="GO" id="GO:0006166">
    <property type="term" value="P:purine ribonucleoside salvage"/>
    <property type="evidence" value="ECO:0007669"/>
    <property type="project" value="TreeGrafter"/>
</dbReference>
<evidence type="ECO:0000256" key="8">
    <source>
        <dbReference type="SAM" id="MobiDB-lite"/>
    </source>
</evidence>
<dbReference type="Gene3D" id="3.40.120.10">
    <property type="entry name" value="Alpha-D-Glucose-1,6-Bisphosphate, subunit A, domain 3"/>
    <property type="match status" value="3"/>
</dbReference>
<dbReference type="SUPFAM" id="SSF55957">
    <property type="entry name" value="Phosphoglucomutase, C-terminal domain"/>
    <property type="match status" value="1"/>
</dbReference>
<evidence type="ECO:0000259" key="12">
    <source>
        <dbReference type="Pfam" id="PF02880"/>
    </source>
</evidence>
<keyword evidence="6" id="KW-0413">Isomerase</keyword>
<dbReference type="InterPro" id="IPR016066">
    <property type="entry name" value="A-D-PHexomutase_CS"/>
</dbReference>
<evidence type="ECO:0000256" key="1">
    <source>
        <dbReference type="ARBA" id="ARBA00001946"/>
    </source>
</evidence>
<dbReference type="GO" id="GO:0008973">
    <property type="term" value="F:phosphopentomutase activity"/>
    <property type="evidence" value="ECO:0007669"/>
    <property type="project" value="TreeGrafter"/>
</dbReference>
<evidence type="ECO:0000256" key="3">
    <source>
        <dbReference type="ARBA" id="ARBA00022553"/>
    </source>
</evidence>
<evidence type="ECO:0000256" key="2">
    <source>
        <dbReference type="ARBA" id="ARBA00010231"/>
    </source>
</evidence>
<comment type="caution">
    <text evidence="13">The sequence shown here is derived from an EMBL/GenBank/DDBJ whole genome shotgun (WGS) entry which is preliminary data.</text>
</comment>
<gene>
    <name evidence="13" type="ORF">H9821_07590</name>
</gene>
<dbReference type="Pfam" id="PF02879">
    <property type="entry name" value="PGM_PMM_II"/>
    <property type="match status" value="1"/>
</dbReference>
<dbReference type="InterPro" id="IPR005844">
    <property type="entry name" value="A-D-PHexomutase_a/b/a-I"/>
</dbReference>
<dbReference type="GO" id="GO:0005975">
    <property type="term" value="P:carbohydrate metabolic process"/>
    <property type="evidence" value="ECO:0007669"/>
    <property type="project" value="InterPro"/>
</dbReference>
<dbReference type="Pfam" id="PF02878">
    <property type="entry name" value="PGM_PMM_I"/>
    <property type="match status" value="1"/>
</dbReference>
<protein>
    <submittedName>
        <fullName evidence="13">Phospho-sugar mutase</fullName>
    </submittedName>
</protein>
<dbReference type="GO" id="GO:0000287">
    <property type="term" value="F:magnesium ion binding"/>
    <property type="evidence" value="ECO:0007669"/>
    <property type="project" value="InterPro"/>
</dbReference>
<dbReference type="Pfam" id="PF02880">
    <property type="entry name" value="PGM_PMM_III"/>
    <property type="match status" value="1"/>
</dbReference>
<evidence type="ECO:0000259" key="9">
    <source>
        <dbReference type="Pfam" id="PF00408"/>
    </source>
</evidence>
<evidence type="ECO:0000256" key="4">
    <source>
        <dbReference type="ARBA" id="ARBA00022723"/>
    </source>
</evidence>
<organism evidence="13 14">
    <name type="scientific">Candidatus Rothia avicola</name>
    <dbReference type="NCBI Taxonomy" id="2840478"/>
    <lineage>
        <taxon>Bacteria</taxon>
        <taxon>Bacillati</taxon>
        <taxon>Actinomycetota</taxon>
        <taxon>Actinomycetes</taxon>
        <taxon>Micrococcales</taxon>
        <taxon>Micrococcaceae</taxon>
        <taxon>Rothia</taxon>
    </lineage>
</organism>
<dbReference type="InterPro" id="IPR005846">
    <property type="entry name" value="A-D-PHexomutase_a/b/a-III"/>
</dbReference>
<evidence type="ECO:0000256" key="7">
    <source>
        <dbReference type="RuleBase" id="RU004326"/>
    </source>
</evidence>
<dbReference type="CDD" id="cd05799">
    <property type="entry name" value="PGM2"/>
    <property type="match status" value="1"/>
</dbReference>
<feature type="domain" description="Alpha-D-phosphohexomutase alpha/beta/alpha" evidence="12">
    <location>
        <begin position="332"/>
        <end position="428"/>
    </location>
</feature>